<protein>
    <recommendedName>
        <fullName evidence="3">Ketopantoate reductase C-terminal domain-containing protein</fullName>
    </recommendedName>
</protein>
<dbReference type="GO" id="GO:0008677">
    <property type="term" value="F:2-dehydropantoate 2-reductase activity"/>
    <property type="evidence" value="ECO:0007669"/>
    <property type="project" value="TreeGrafter"/>
</dbReference>
<sequence length="453" mass="52229">MRQSGRARLSAAGLSSKACLCREVRKHRRYVSTKAPTAWTEDQFARIYIQSISNAARMVGAAIERMENPPPLTFLVHNNARLRQFEDSNARIQVIEDGSRHITKRFDIKVMPTPQEPLIEHRATSIHYRYQTLVKNPGQPDLQAMQNSTALKLIRCYEQLTKLDEPIRNYILPQASLQILSTLQQLKDHFRHDSTIVFLQRNVGLIETVNREVFPDPDKRPNYMSGRLTHQVWSKKNHSQTNEFINTFKGGDLLRALVRFDMEHRNEQINESPFLLNHIPSGNLFLGPVCIDTDHEDFEDLRIRQKSANYLTNSLLGATILGTKIVKQEDDLEHRLIHQGIEAALFGVTIVHNCRTGDVLKQEESNARVRRLLQEIWAVIRYDASDLSFEKLAQRVERFVVNCTAGKPLNPMFNALVVGKETDIEVSHIQRMNFPHLFCMLSPFEKRSRLDAY</sequence>
<dbReference type="OrthoDB" id="73846at2759"/>
<dbReference type="Pfam" id="PF08546">
    <property type="entry name" value="ApbA_C"/>
    <property type="match status" value="1"/>
</dbReference>
<keyword evidence="1" id="KW-0521">NADP</keyword>
<feature type="domain" description="Ketopantoate reductase C-terminal" evidence="3">
    <location>
        <begin position="343"/>
        <end position="425"/>
    </location>
</feature>
<keyword evidence="5" id="KW-1185">Reference proteome</keyword>
<evidence type="ECO:0000313" key="5">
    <source>
        <dbReference type="Proteomes" id="UP000184330"/>
    </source>
</evidence>
<dbReference type="AlphaFoldDB" id="A0A1L7X2I6"/>
<evidence type="ECO:0000256" key="1">
    <source>
        <dbReference type="ARBA" id="ARBA00022857"/>
    </source>
</evidence>
<dbReference type="Proteomes" id="UP000184330">
    <property type="component" value="Unassembled WGS sequence"/>
</dbReference>
<dbReference type="InterPro" id="IPR013752">
    <property type="entry name" value="KPA_reductase"/>
</dbReference>
<organism evidence="4 5">
    <name type="scientific">Phialocephala subalpina</name>
    <dbReference type="NCBI Taxonomy" id="576137"/>
    <lineage>
        <taxon>Eukaryota</taxon>
        <taxon>Fungi</taxon>
        <taxon>Dikarya</taxon>
        <taxon>Ascomycota</taxon>
        <taxon>Pezizomycotina</taxon>
        <taxon>Leotiomycetes</taxon>
        <taxon>Helotiales</taxon>
        <taxon>Mollisiaceae</taxon>
        <taxon>Phialocephala</taxon>
        <taxon>Phialocephala fortinii species complex</taxon>
    </lineage>
</organism>
<dbReference type="EMBL" id="FJOG01000013">
    <property type="protein sequence ID" value="CZR59228.1"/>
    <property type="molecule type" value="Genomic_DNA"/>
</dbReference>
<evidence type="ECO:0000259" key="3">
    <source>
        <dbReference type="Pfam" id="PF08546"/>
    </source>
</evidence>
<dbReference type="PANTHER" id="PTHR43765:SF2">
    <property type="entry name" value="2-DEHYDROPANTOATE 2-REDUCTASE"/>
    <property type="match status" value="1"/>
</dbReference>
<gene>
    <name evidence="4" type="ORF">PAC_09120</name>
</gene>
<evidence type="ECO:0000256" key="2">
    <source>
        <dbReference type="ARBA" id="ARBA00023002"/>
    </source>
</evidence>
<name>A0A1L7X2I6_9HELO</name>
<keyword evidence="2" id="KW-0560">Oxidoreductase</keyword>
<accession>A0A1L7X2I6</accession>
<dbReference type="InterPro" id="IPR050838">
    <property type="entry name" value="Ketopantoate_reductase"/>
</dbReference>
<evidence type="ECO:0000313" key="4">
    <source>
        <dbReference type="EMBL" id="CZR59228.1"/>
    </source>
</evidence>
<proteinExistence type="predicted"/>
<dbReference type="STRING" id="576137.A0A1L7X2I6"/>
<dbReference type="GO" id="GO:0050661">
    <property type="term" value="F:NADP binding"/>
    <property type="evidence" value="ECO:0007669"/>
    <property type="project" value="TreeGrafter"/>
</dbReference>
<dbReference type="GO" id="GO:0005739">
    <property type="term" value="C:mitochondrion"/>
    <property type="evidence" value="ECO:0007669"/>
    <property type="project" value="TreeGrafter"/>
</dbReference>
<dbReference type="PANTHER" id="PTHR43765">
    <property type="entry name" value="2-DEHYDROPANTOATE 2-REDUCTASE-RELATED"/>
    <property type="match status" value="1"/>
</dbReference>
<reference evidence="4 5" key="1">
    <citation type="submission" date="2016-03" db="EMBL/GenBank/DDBJ databases">
        <authorList>
            <person name="Ploux O."/>
        </authorList>
    </citation>
    <scope>NUCLEOTIDE SEQUENCE [LARGE SCALE GENOMIC DNA]</scope>
    <source>
        <strain evidence="4 5">UAMH 11012</strain>
    </source>
</reference>
<dbReference type="InterPro" id="IPR013328">
    <property type="entry name" value="6PGD_dom2"/>
</dbReference>
<dbReference type="Gene3D" id="1.10.1040.10">
    <property type="entry name" value="N-(1-d-carboxylethyl)-l-norvaline Dehydrogenase, domain 2"/>
    <property type="match status" value="1"/>
</dbReference>